<feature type="region of interest" description="Disordered" evidence="1">
    <location>
        <begin position="7"/>
        <end position="30"/>
    </location>
</feature>
<dbReference type="EMBL" id="WNWS01000376">
    <property type="protein sequence ID" value="KAE9969188.1"/>
    <property type="molecule type" value="Genomic_DNA"/>
</dbReference>
<comment type="caution">
    <text evidence="2">The sequence shown here is derived from an EMBL/GenBank/DDBJ whole genome shotgun (WGS) entry which is preliminary data.</text>
</comment>
<reference evidence="2 3" key="1">
    <citation type="submission" date="2018-12" db="EMBL/GenBank/DDBJ databases">
        <title>Venturia inaequalis Genome Resource.</title>
        <authorList>
            <person name="Lichtner F.J."/>
        </authorList>
    </citation>
    <scope>NUCLEOTIDE SEQUENCE [LARGE SCALE GENOMIC DNA]</scope>
    <source>
        <strain evidence="2 3">120213</strain>
    </source>
</reference>
<accession>A0A8H3YRF2</accession>
<evidence type="ECO:0000256" key="1">
    <source>
        <dbReference type="SAM" id="MobiDB-lite"/>
    </source>
</evidence>
<evidence type="ECO:0000313" key="3">
    <source>
        <dbReference type="Proteomes" id="UP000447873"/>
    </source>
</evidence>
<gene>
    <name evidence="2" type="ORF">EG328_007026</name>
</gene>
<dbReference type="Proteomes" id="UP000447873">
    <property type="component" value="Unassembled WGS sequence"/>
</dbReference>
<name>A0A8H3YRF2_VENIN</name>
<organism evidence="2 3">
    <name type="scientific">Venturia inaequalis</name>
    <name type="common">Apple scab fungus</name>
    <dbReference type="NCBI Taxonomy" id="5025"/>
    <lineage>
        <taxon>Eukaryota</taxon>
        <taxon>Fungi</taxon>
        <taxon>Dikarya</taxon>
        <taxon>Ascomycota</taxon>
        <taxon>Pezizomycotina</taxon>
        <taxon>Dothideomycetes</taxon>
        <taxon>Pleosporomycetidae</taxon>
        <taxon>Venturiales</taxon>
        <taxon>Venturiaceae</taxon>
        <taxon>Venturia</taxon>
    </lineage>
</organism>
<dbReference type="AlphaFoldDB" id="A0A8H3YRF2"/>
<sequence>MCWIINNDISGTGSSRSPAQIPSKHAQTSSFNHNSCIPVSHQAAGKAIYVLLLPRKIGQAFLHHSYNIEIDLRPHFGMVDLEYHLEHLTRRANTLKEIHPLLSRNADEAEVEWMLEFQEYLIKLQKQVLRKKLVRGKHHVSSFSFASSLSVDYLAITTLEEAKDCSGGLSSLGADMARGNDVASVHGCIILTQFV</sequence>
<proteinExistence type="predicted"/>
<protein>
    <submittedName>
        <fullName evidence="2">Uncharacterized protein</fullName>
    </submittedName>
</protein>
<evidence type="ECO:0000313" key="2">
    <source>
        <dbReference type="EMBL" id="KAE9969188.1"/>
    </source>
</evidence>